<evidence type="ECO:0000313" key="9">
    <source>
        <dbReference type="Proteomes" id="UP000285693"/>
    </source>
</evidence>
<dbReference type="Proteomes" id="UP000285693">
    <property type="component" value="Unassembled WGS sequence"/>
</dbReference>
<organism evidence="8 9">
    <name type="scientific">Coprococcus comes</name>
    <dbReference type="NCBI Taxonomy" id="410072"/>
    <lineage>
        <taxon>Bacteria</taxon>
        <taxon>Bacillati</taxon>
        <taxon>Bacillota</taxon>
        <taxon>Clostridia</taxon>
        <taxon>Lachnospirales</taxon>
        <taxon>Lachnospiraceae</taxon>
        <taxon>Coprococcus</taxon>
    </lineage>
</organism>
<keyword evidence="5" id="KW-0175">Coiled coil</keyword>
<dbReference type="Gene3D" id="3.90.220.20">
    <property type="entry name" value="DNA methylase specificity domains"/>
    <property type="match status" value="2"/>
</dbReference>
<comment type="caution">
    <text evidence="8">The sequence shown here is derived from an EMBL/GenBank/DDBJ whole genome shotgun (WGS) entry which is preliminary data.</text>
</comment>
<dbReference type="Pfam" id="PF01420">
    <property type="entry name" value="Methylase_S"/>
    <property type="match status" value="2"/>
</dbReference>
<name>A0A412SWQ2_9FIRM</name>
<dbReference type="InterPro" id="IPR000055">
    <property type="entry name" value="Restrct_endonuc_typeI_TRD"/>
</dbReference>
<keyword evidence="3" id="KW-0238">DNA-binding</keyword>
<evidence type="ECO:0000256" key="3">
    <source>
        <dbReference type="ARBA" id="ARBA00023125"/>
    </source>
</evidence>
<dbReference type="InterPro" id="IPR051212">
    <property type="entry name" value="Type-I_RE_S_subunit"/>
</dbReference>
<feature type="domain" description="Type I restriction modification DNA specificity" evidence="7">
    <location>
        <begin position="26"/>
        <end position="198"/>
    </location>
</feature>
<dbReference type="GO" id="GO:0009307">
    <property type="term" value="P:DNA restriction-modification system"/>
    <property type="evidence" value="ECO:0007669"/>
    <property type="project" value="UniProtKB-KW"/>
</dbReference>
<feature type="region of interest" description="Disordered" evidence="6">
    <location>
        <begin position="462"/>
        <end position="483"/>
    </location>
</feature>
<sequence length="483" mass="54705">MAKAKSKKIMLEDALVPVDEQPYQIPENWCWTRIKHVSDVVTGSTPSKKHAEYYGGDFPFFKPADLEAGDNVVEATEYLSEEGKNVSRIIPKLSTAVCCIGSIGKTGLIRVEGTTNQQINSMIPKINPLYLYYYSKSNVFIEELWNKSTATTISLVNKKNMETNTIPLAPLAEQKRIVEQIESLFSKLDEAKEKAQEILDTFNDRKAAILYKAFQGNLTKQWRKEHSDISAIEYLRKIEKSGEDFSKKEFKFWESNELPKTWAESKIGNLLYFAGRIGWKGLKADEYTEEGPLLLSVYNLNDGDEVSYNRVYHITTERYEESPEIMVEIGDVLLTKDGAGIGKLGYVKELPQEATINSSLLLIRPGNTAISKYIFYLLSGPELQSIVKERITGSATPHLFQRDIKEFTIPIPPLEEQEEIVRILDDVLEKEKIAYESAENVISQIELMKKSILAKAFRGELGTNNPEEESSSELLKSIIEGEE</sequence>
<protein>
    <recommendedName>
        <fullName evidence="7">Type I restriction modification DNA specificity domain-containing protein</fullName>
    </recommendedName>
</protein>
<feature type="coiled-coil region" evidence="5">
    <location>
        <begin position="174"/>
        <end position="201"/>
    </location>
</feature>
<evidence type="ECO:0000259" key="7">
    <source>
        <dbReference type="Pfam" id="PF01420"/>
    </source>
</evidence>
<evidence type="ECO:0000256" key="6">
    <source>
        <dbReference type="SAM" id="MobiDB-lite"/>
    </source>
</evidence>
<dbReference type="InterPro" id="IPR044946">
    <property type="entry name" value="Restrct_endonuc_typeI_TRD_sf"/>
</dbReference>
<dbReference type="PANTHER" id="PTHR43140:SF1">
    <property type="entry name" value="TYPE I RESTRICTION ENZYME ECOKI SPECIFICITY SUBUNIT"/>
    <property type="match status" value="1"/>
</dbReference>
<evidence type="ECO:0000313" key="8">
    <source>
        <dbReference type="EMBL" id="RGU42099.1"/>
    </source>
</evidence>
<evidence type="ECO:0000256" key="4">
    <source>
        <dbReference type="ARBA" id="ARBA00038652"/>
    </source>
</evidence>
<keyword evidence="2" id="KW-0680">Restriction system</keyword>
<dbReference type="GO" id="GO:0003677">
    <property type="term" value="F:DNA binding"/>
    <property type="evidence" value="ECO:0007669"/>
    <property type="project" value="UniProtKB-KW"/>
</dbReference>
<dbReference type="SUPFAM" id="SSF116734">
    <property type="entry name" value="DNA methylase specificity domain"/>
    <property type="match status" value="2"/>
</dbReference>
<evidence type="ECO:0000256" key="1">
    <source>
        <dbReference type="ARBA" id="ARBA00010923"/>
    </source>
</evidence>
<gene>
    <name evidence="8" type="ORF">DWW65_15600</name>
</gene>
<feature type="domain" description="Type I restriction modification DNA specificity" evidence="7">
    <location>
        <begin position="297"/>
        <end position="429"/>
    </location>
</feature>
<accession>A0A412SWQ2</accession>
<dbReference type="RefSeq" id="WP_117824681.1">
    <property type="nucleotide sequence ID" value="NZ_QRXY01000030.1"/>
</dbReference>
<evidence type="ECO:0000256" key="2">
    <source>
        <dbReference type="ARBA" id="ARBA00022747"/>
    </source>
</evidence>
<dbReference type="PANTHER" id="PTHR43140">
    <property type="entry name" value="TYPE-1 RESTRICTION ENZYME ECOKI SPECIFICITY PROTEIN"/>
    <property type="match status" value="1"/>
</dbReference>
<dbReference type="EMBL" id="QRXY01000030">
    <property type="protein sequence ID" value="RGU42099.1"/>
    <property type="molecule type" value="Genomic_DNA"/>
</dbReference>
<dbReference type="CDD" id="cd17293">
    <property type="entry name" value="RMtype1_S_Ppo21ORF8840P_TRD1-CR1_like"/>
    <property type="match status" value="1"/>
</dbReference>
<comment type="similarity">
    <text evidence="1">Belongs to the type-I restriction system S methylase family.</text>
</comment>
<feature type="compositionally biased region" description="Low complexity" evidence="6">
    <location>
        <begin position="472"/>
        <end position="483"/>
    </location>
</feature>
<dbReference type="AlphaFoldDB" id="A0A412SWQ2"/>
<proteinExistence type="inferred from homology"/>
<reference evidence="8 9" key="1">
    <citation type="submission" date="2018-08" db="EMBL/GenBank/DDBJ databases">
        <title>A genome reference for cultivated species of the human gut microbiota.</title>
        <authorList>
            <person name="Zou Y."/>
            <person name="Xue W."/>
            <person name="Luo G."/>
        </authorList>
    </citation>
    <scope>NUCLEOTIDE SEQUENCE [LARGE SCALE GENOMIC DNA]</scope>
    <source>
        <strain evidence="8 9">AF16-31</strain>
    </source>
</reference>
<evidence type="ECO:0000256" key="5">
    <source>
        <dbReference type="SAM" id="Coils"/>
    </source>
</evidence>
<comment type="subunit">
    <text evidence="4">The methyltransferase is composed of M and S polypeptides.</text>
</comment>